<evidence type="ECO:0000256" key="1">
    <source>
        <dbReference type="SAM" id="Phobius"/>
    </source>
</evidence>
<keyword evidence="3" id="KW-1185">Reference proteome</keyword>
<reference evidence="2 3" key="1">
    <citation type="submission" date="2024-09" db="EMBL/GenBank/DDBJ databases">
        <authorList>
            <person name="Sun Q."/>
            <person name="Mori K."/>
        </authorList>
    </citation>
    <scope>NUCLEOTIDE SEQUENCE [LARGE SCALE GENOMIC DNA]</scope>
    <source>
        <strain evidence="2 3">CCM 7609</strain>
    </source>
</reference>
<dbReference type="Proteomes" id="UP001589766">
    <property type="component" value="Unassembled WGS sequence"/>
</dbReference>
<comment type="caution">
    <text evidence="2">The sequence shown here is derived from an EMBL/GenBank/DDBJ whole genome shotgun (WGS) entry which is preliminary data.</text>
</comment>
<evidence type="ECO:0000313" key="3">
    <source>
        <dbReference type="Proteomes" id="UP001589766"/>
    </source>
</evidence>
<accession>A0ABV6F4K0</accession>
<evidence type="ECO:0000313" key="2">
    <source>
        <dbReference type="EMBL" id="MFC0248426.1"/>
    </source>
</evidence>
<feature type="transmembrane region" description="Helical" evidence="1">
    <location>
        <begin position="6"/>
        <end position="25"/>
    </location>
</feature>
<protein>
    <submittedName>
        <fullName evidence="2">Uncharacterized protein</fullName>
    </submittedName>
</protein>
<keyword evidence="1" id="KW-1133">Transmembrane helix</keyword>
<sequence length="49" mass="5216">MGTAELIGWTGLAVGFAGVFGIFATNRALRRLITLAMSACLMVFALRRA</sequence>
<dbReference type="EMBL" id="JBHLWH010000021">
    <property type="protein sequence ID" value="MFC0248426.1"/>
    <property type="molecule type" value="Genomic_DNA"/>
</dbReference>
<name>A0ABV6F4K0_9MICC</name>
<gene>
    <name evidence="2" type="ORF">ACFFIO_07920</name>
</gene>
<keyword evidence="1" id="KW-0812">Transmembrane</keyword>
<dbReference type="RefSeq" id="WP_378041042.1">
    <property type="nucleotide sequence ID" value="NZ_JBHLWH010000021.1"/>
</dbReference>
<proteinExistence type="predicted"/>
<keyword evidence="1" id="KW-0472">Membrane</keyword>
<organism evidence="2 3">
    <name type="scientific">Citricoccus parietis</name>
    <dbReference type="NCBI Taxonomy" id="592307"/>
    <lineage>
        <taxon>Bacteria</taxon>
        <taxon>Bacillati</taxon>
        <taxon>Actinomycetota</taxon>
        <taxon>Actinomycetes</taxon>
        <taxon>Micrococcales</taxon>
        <taxon>Micrococcaceae</taxon>
        <taxon>Citricoccus</taxon>
    </lineage>
</organism>